<dbReference type="InParanoid" id="A0A1B1YXN5"/>
<dbReference type="Gene3D" id="3.40.50.850">
    <property type="entry name" value="Isochorismatase-like"/>
    <property type="match status" value="1"/>
</dbReference>
<dbReference type="CDD" id="cd00431">
    <property type="entry name" value="cysteine_hydrolases"/>
    <property type="match status" value="1"/>
</dbReference>
<dbReference type="KEGG" id="gbi:PG2T_15235"/>
<feature type="domain" description="Isochorismatase-like" evidence="1">
    <location>
        <begin position="3"/>
        <end position="180"/>
    </location>
</feature>
<sequence>MRALLIIDMQNDFVLPGSPVTVAGALATVPRIRRLLDAFRARGWPVLHITRAYRADGSDVERFRREDFLRGPQYLLPGTSGADIVEELQPVPGEHVLIKPRFSAFMGTPLDLRLRRLGVDELVVSGTQYPNCIRATVLDAVCLDYAVTLVTDACSARTDAVAQANIADMAAIGVDCRTARQFLTGIA</sequence>
<dbReference type="OrthoDB" id="5360912at2"/>
<evidence type="ECO:0000259" key="1">
    <source>
        <dbReference type="Pfam" id="PF00857"/>
    </source>
</evidence>
<dbReference type="PANTHER" id="PTHR47044">
    <property type="entry name" value="OS02G0276400 PROTEIN"/>
    <property type="match status" value="1"/>
</dbReference>
<dbReference type="Proteomes" id="UP000092952">
    <property type="component" value="Chromosome"/>
</dbReference>
<dbReference type="InterPro" id="IPR000868">
    <property type="entry name" value="Isochorismatase-like_dom"/>
</dbReference>
<dbReference type="InterPro" id="IPR036380">
    <property type="entry name" value="Isochorismatase-like_sf"/>
</dbReference>
<protein>
    <submittedName>
        <fullName evidence="2">Isochorismatase</fullName>
    </submittedName>
</protein>
<organism evidence="2 3">
    <name type="scientific">Immundisolibacter cernigliae</name>
    <dbReference type="NCBI Taxonomy" id="1810504"/>
    <lineage>
        <taxon>Bacteria</taxon>
        <taxon>Pseudomonadati</taxon>
        <taxon>Pseudomonadota</taxon>
        <taxon>Gammaproteobacteria</taxon>
        <taxon>Immundisolibacterales</taxon>
        <taxon>Immundisolibacteraceae</taxon>
        <taxon>Immundisolibacter</taxon>
    </lineage>
</organism>
<dbReference type="EMBL" id="CP014671">
    <property type="protein sequence ID" value="ANX05403.1"/>
    <property type="molecule type" value="Genomic_DNA"/>
</dbReference>
<dbReference type="RefSeq" id="WP_068807430.1">
    <property type="nucleotide sequence ID" value="NZ_CP014671.1"/>
</dbReference>
<accession>A0A1B1YXN5</accession>
<reference evidence="3" key="1">
    <citation type="submission" date="2016-03" db="EMBL/GenBank/DDBJ databases">
        <title>Complete genome sequence of Solimmundus cernigliae, representing a novel lineage of polycyclic aromatic hydrocarbon degraders within the Gammaproteobacteria.</title>
        <authorList>
            <person name="Singleton D.R."/>
            <person name="Dickey A.N."/>
            <person name="Scholl E.H."/>
            <person name="Wright F.A."/>
            <person name="Aitken M.D."/>
        </authorList>
    </citation>
    <scope>NUCLEOTIDE SEQUENCE [LARGE SCALE GENOMIC DNA]</scope>
    <source>
        <strain evidence="3">TR3.2</strain>
    </source>
</reference>
<dbReference type="STRING" id="1810504.PG2T_15235"/>
<dbReference type="Pfam" id="PF00857">
    <property type="entry name" value="Isochorismatase"/>
    <property type="match status" value="1"/>
</dbReference>
<evidence type="ECO:0000313" key="2">
    <source>
        <dbReference type="EMBL" id="ANX05403.1"/>
    </source>
</evidence>
<dbReference type="SUPFAM" id="SSF52499">
    <property type="entry name" value="Isochorismatase-like hydrolases"/>
    <property type="match status" value="1"/>
</dbReference>
<gene>
    <name evidence="2" type="ORF">PG2T_15235</name>
</gene>
<evidence type="ECO:0000313" key="3">
    <source>
        <dbReference type="Proteomes" id="UP000092952"/>
    </source>
</evidence>
<proteinExistence type="predicted"/>
<keyword evidence="3" id="KW-1185">Reference proteome</keyword>
<dbReference type="AlphaFoldDB" id="A0A1B1YXN5"/>
<name>A0A1B1YXN5_9GAMM</name>